<feature type="transmembrane region" description="Helical" evidence="1">
    <location>
        <begin position="20"/>
        <end position="40"/>
    </location>
</feature>
<keyword evidence="1" id="KW-0812">Transmembrane</keyword>
<protein>
    <submittedName>
        <fullName evidence="2">Uncharacterized protein</fullName>
    </submittedName>
</protein>
<dbReference type="AlphaFoldDB" id="A0A1H1UBT4"/>
<feature type="transmembrane region" description="Helical" evidence="1">
    <location>
        <begin position="52"/>
        <end position="74"/>
    </location>
</feature>
<keyword evidence="1" id="KW-1133">Transmembrane helix</keyword>
<dbReference type="Proteomes" id="UP000198751">
    <property type="component" value="Chromosome I"/>
</dbReference>
<dbReference type="EMBL" id="LT629779">
    <property type="protein sequence ID" value="SDS69863.1"/>
    <property type="molecule type" value="Genomic_DNA"/>
</dbReference>
<evidence type="ECO:0000313" key="2">
    <source>
        <dbReference type="EMBL" id="SDS69863.1"/>
    </source>
</evidence>
<feature type="transmembrane region" description="Helical" evidence="1">
    <location>
        <begin position="131"/>
        <end position="150"/>
    </location>
</feature>
<feature type="transmembrane region" description="Helical" evidence="1">
    <location>
        <begin position="104"/>
        <end position="125"/>
    </location>
</feature>
<sequence length="155" mass="16138">MARQQTRTRWGQAKFGDGRIPAVLFAIPGGLLLGAAGGWLAVGTGLAGSNPLLGFAVFTACLAMPAMALMYVLVVDRSTVEGAVDRPEESVEGKWYDKAASGSFTDLVLVLGVLAAVAAFVPADLAADLKLVLPAILAVCFASFGVRYLLLRLRG</sequence>
<evidence type="ECO:0000313" key="3">
    <source>
        <dbReference type="Proteomes" id="UP000198751"/>
    </source>
</evidence>
<keyword evidence="1" id="KW-0472">Membrane</keyword>
<evidence type="ECO:0000256" key="1">
    <source>
        <dbReference type="SAM" id="Phobius"/>
    </source>
</evidence>
<dbReference type="RefSeq" id="WP_091717503.1">
    <property type="nucleotide sequence ID" value="NZ_LT629779.1"/>
</dbReference>
<accession>A0A1H1UBT4</accession>
<reference evidence="3" key="1">
    <citation type="submission" date="2016-10" db="EMBL/GenBank/DDBJ databases">
        <authorList>
            <person name="Varghese N."/>
            <person name="Submissions S."/>
        </authorList>
    </citation>
    <scope>NUCLEOTIDE SEQUENCE [LARGE SCALE GENOMIC DNA]</scope>
    <source>
        <strain evidence="3">IMMIB L-1606</strain>
    </source>
</reference>
<gene>
    <name evidence="2" type="ORF">SAMN04489743_0642</name>
</gene>
<proteinExistence type="predicted"/>
<name>A0A1H1UBT4_9MICC</name>
<organism evidence="2 3">
    <name type="scientific">Pseudarthrobacter equi</name>
    <dbReference type="NCBI Taxonomy" id="728066"/>
    <lineage>
        <taxon>Bacteria</taxon>
        <taxon>Bacillati</taxon>
        <taxon>Actinomycetota</taxon>
        <taxon>Actinomycetes</taxon>
        <taxon>Micrococcales</taxon>
        <taxon>Micrococcaceae</taxon>
        <taxon>Pseudarthrobacter</taxon>
    </lineage>
</organism>
<keyword evidence="3" id="KW-1185">Reference proteome</keyword>
<dbReference type="OrthoDB" id="4420630at2"/>